<accession>A0A8T0EL14</accession>
<gene>
    <name evidence="17" type="ORF">HNY73_017188</name>
</gene>
<feature type="region of interest" description="Disordered" evidence="15">
    <location>
        <begin position="1"/>
        <end position="247"/>
    </location>
</feature>
<dbReference type="Pfam" id="PF03372">
    <property type="entry name" value="Exo_endo_phos"/>
    <property type="match status" value="1"/>
</dbReference>
<feature type="site" description="Transition state stabilizer" evidence="13">
    <location>
        <position position="514"/>
    </location>
</feature>
<dbReference type="PROSITE" id="PS51435">
    <property type="entry name" value="AP_NUCLEASE_F1_4"/>
    <property type="match status" value="1"/>
</dbReference>
<keyword evidence="12" id="KW-0464">Manganese</keyword>
<feature type="active site" description="Proton acceptor" evidence="11">
    <location>
        <position position="610"/>
    </location>
</feature>
<evidence type="ECO:0000256" key="12">
    <source>
        <dbReference type="PIRSR" id="PIRSR604808-2"/>
    </source>
</evidence>
<evidence type="ECO:0000256" key="8">
    <source>
        <dbReference type="ARBA" id="ARBA00022842"/>
    </source>
</evidence>
<keyword evidence="5 12" id="KW-0479">Metal-binding</keyword>
<dbReference type="EC" id="3.1.-.-" evidence="14"/>
<dbReference type="NCBIfam" id="TIGR00195">
    <property type="entry name" value="exoDNase_III"/>
    <property type="match status" value="1"/>
</dbReference>
<dbReference type="GO" id="GO:0008081">
    <property type="term" value="F:phosphoric diester hydrolase activity"/>
    <property type="evidence" value="ECO:0007669"/>
    <property type="project" value="TreeGrafter"/>
</dbReference>
<dbReference type="InterPro" id="IPR020848">
    <property type="entry name" value="AP_endonuclease_F1_CS"/>
</dbReference>
<dbReference type="FunFam" id="3.60.10.10:FF:000009">
    <property type="entry name" value="DNA-(apurinic or apyrimidinic site) lyase"/>
    <property type="match status" value="1"/>
</dbReference>
<keyword evidence="9 14" id="KW-0234">DNA repair</keyword>
<dbReference type="PROSITE" id="PS00726">
    <property type="entry name" value="AP_NUCLEASE_F1_1"/>
    <property type="match status" value="1"/>
</dbReference>
<feature type="region of interest" description="Disordered" evidence="15">
    <location>
        <begin position="262"/>
        <end position="342"/>
    </location>
</feature>
<evidence type="ECO:0000256" key="9">
    <source>
        <dbReference type="ARBA" id="ARBA00023204"/>
    </source>
</evidence>
<feature type="site" description="Important for catalytic activity" evidence="13">
    <location>
        <position position="584"/>
    </location>
</feature>
<protein>
    <recommendedName>
        <fullName evidence="14">DNA-(apurinic or apyrimidinic site) endonuclease</fullName>
        <ecNumber evidence="14">3.1.-.-</ecNumber>
    </recommendedName>
</protein>
<evidence type="ECO:0000313" key="18">
    <source>
        <dbReference type="Proteomes" id="UP000807504"/>
    </source>
</evidence>
<feature type="binding site" evidence="12">
    <location>
        <position position="610"/>
    </location>
    <ligand>
        <name>Mg(2+)</name>
        <dbReference type="ChEBI" id="CHEBI:18420"/>
        <label>1</label>
    </ligand>
</feature>
<dbReference type="InterPro" id="IPR004808">
    <property type="entry name" value="AP_endonuc_1"/>
</dbReference>
<feature type="binding site" evidence="12">
    <location>
        <position position="372"/>
    </location>
    <ligand>
        <name>Mg(2+)</name>
        <dbReference type="ChEBI" id="CHEBI:18420"/>
        <label>1</label>
    </ligand>
</feature>
<feature type="binding site" evidence="12">
    <location>
        <position position="609"/>
    </location>
    <ligand>
        <name>Mg(2+)</name>
        <dbReference type="ChEBI" id="CHEBI:18420"/>
        <label>1</label>
    </ligand>
</feature>
<evidence type="ECO:0000256" key="6">
    <source>
        <dbReference type="ARBA" id="ARBA00022763"/>
    </source>
</evidence>
<evidence type="ECO:0000259" key="16">
    <source>
        <dbReference type="Pfam" id="PF03372"/>
    </source>
</evidence>
<comment type="cofactor">
    <cofactor evidence="12 14">
        <name>Mg(2+)</name>
        <dbReference type="ChEBI" id="CHEBI:18420"/>
    </cofactor>
    <cofactor evidence="12 14">
        <name>Mn(2+)</name>
        <dbReference type="ChEBI" id="CHEBI:29035"/>
    </cofactor>
    <text evidence="12 14">Probably binds two magnesium or manganese ions per subunit.</text>
</comment>
<feature type="compositionally biased region" description="Basic and acidic residues" evidence="15">
    <location>
        <begin position="220"/>
        <end position="244"/>
    </location>
</feature>
<keyword evidence="17" id="KW-0456">Lyase</keyword>
<dbReference type="Proteomes" id="UP000807504">
    <property type="component" value="Unassembled WGS sequence"/>
</dbReference>
<dbReference type="InterPro" id="IPR005135">
    <property type="entry name" value="Endo/exonuclease/phosphatase"/>
</dbReference>
<feature type="compositionally biased region" description="Basic and acidic residues" evidence="15">
    <location>
        <begin position="114"/>
        <end position="126"/>
    </location>
</feature>
<dbReference type="PROSITE" id="PS00727">
    <property type="entry name" value="AP_NUCLEASE_F1_2"/>
    <property type="match status" value="1"/>
</dbReference>
<evidence type="ECO:0000256" key="15">
    <source>
        <dbReference type="SAM" id="MobiDB-lite"/>
    </source>
</evidence>
<feature type="compositionally biased region" description="Acidic residues" evidence="15">
    <location>
        <begin position="103"/>
        <end position="112"/>
    </location>
</feature>
<reference evidence="17" key="1">
    <citation type="journal article" date="2020" name="bioRxiv">
        <title>Chromosome-level reference genome of the European wasp spider Argiope bruennichi: a resource for studies on range expansion and evolutionary adaptation.</title>
        <authorList>
            <person name="Sheffer M.M."/>
            <person name="Hoppe A."/>
            <person name="Krehenwinkel H."/>
            <person name="Uhl G."/>
            <person name="Kuss A.W."/>
            <person name="Jensen L."/>
            <person name="Jensen C."/>
            <person name="Gillespie R.G."/>
            <person name="Hoff K.J."/>
            <person name="Prost S."/>
        </authorList>
    </citation>
    <scope>NUCLEOTIDE SEQUENCE</scope>
</reference>
<evidence type="ECO:0000256" key="5">
    <source>
        <dbReference type="ARBA" id="ARBA00022723"/>
    </source>
</evidence>
<name>A0A8T0EL14_ARGBR</name>
<evidence type="ECO:0000256" key="3">
    <source>
        <dbReference type="ARBA" id="ARBA00004123"/>
    </source>
</evidence>
<evidence type="ECO:0000313" key="17">
    <source>
        <dbReference type="EMBL" id="KAF8774660.1"/>
    </source>
</evidence>
<feature type="compositionally biased region" description="Basic and acidic residues" evidence="15">
    <location>
        <begin position="321"/>
        <end position="342"/>
    </location>
</feature>
<feature type="binding site" evidence="12">
    <location>
        <position position="512"/>
    </location>
    <ligand>
        <name>Mg(2+)</name>
        <dbReference type="ChEBI" id="CHEBI:18420"/>
        <label>1</label>
    </ligand>
</feature>
<evidence type="ECO:0000256" key="11">
    <source>
        <dbReference type="PIRSR" id="PIRSR604808-1"/>
    </source>
</evidence>
<feature type="compositionally biased region" description="Basic and acidic residues" evidence="15">
    <location>
        <begin position="27"/>
        <end position="41"/>
    </location>
</feature>
<dbReference type="GO" id="GO:0016829">
    <property type="term" value="F:lyase activity"/>
    <property type="evidence" value="ECO:0007669"/>
    <property type="project" value="UniProtKB-KW"/>
</dbReference>
<reference evidence="17" key="2">
    <citation type="submission" date="2020-06" db="EMBL/GenBank/DDBJ databases">
        <authorList>
            <person name="Sheffer M."/>
        </authorList>
    </citation>
    <scope>NUCLEOTIDE SEQUENCE</scope>
</reference>
<dbReference type="SUPFAM" id="SSF56219">
    <property type="entry name" value="DNase I-like"/>
    <property type="match status" value="1"/>
</dbReference>
<dbReference type="Gene3D" id="3.60.10.10">
    <property type="entry name" value="Endonuclease/exonuclease/phosphatase"/>
    <property type="match status" value="1"/>
</dbReference>
<keyword evidence="10" id="KW-0539">Nucleus</keyword>
<dbReference type="GO" id="GO:0008311">
    <property type="term" value="F:double-stranded DNA 3'-5' DNA exonuclease activity"/>
    <property type="evidence" value="ECO:0007669"/>
    <property type="project" value="UniProtKB-EC"/>
</dbReference>
<dbReference type="GO" id="GO:0003677">
    <property type="term" value="F:DNA binding"/>
    <property type="evidence" value="ECO:0007669"/>
    <property type="project" value="InterPro"/>
</dbReference>
<comment type="similarity">
    <text evidence="4 14">Belongs to the DNA repair enzymes AP/ExoA family.</text>
</comment>
<evidence type="ECO:0000256" key="10">
    <source>
        <dbReference type="ARBA" id="ARBA00023242"/>
    </source>
</evidence>
<feature type="compositionally biased region" description="Basic and acidic residues" evidence="15">
    <location>
        <begin position="77"/>
        <end position="88"/>
    </location>
</feature>
<proteinExistence type="inferred from homology"/>
<dbReference type="GO" id="GO:0005634">
    <property type="term" value="C:nucleus"/>
    <property type="evidence" value="ECO:0007669"/>
    <property type="project" value="UniProtKB-SubCell"/>
</dbReference>
<organism evidence="17 18">
    <name type="scientific">Argiope bruennichi</name>
    <name type="common">Wasp spider</name>
    <name type="synonym">Aranea bruennichi</name>
    <dbReference type="NCBI Taxonomy" id="94029"/>
    <lineage>
        <taxon>Eukaryota</taxon>
        <taxon>Metazoa</taxon>
        <taxon>Ecdysozoa</taxon>
        <taxon>Arthropoda</taxon>
        <taxon>Chelicerata</taxon>
        <taxon>Arachnida</taxon>
        <taxon>Araneae</taxon>
        <taxon>Araneomorphae</taxon>
        <taxon>Entelegynae</taxon>
        <taxon>Araneoidea</taxon>
        <taxon>Araneidae</taxon>
        <taxon>Argiope</taxon>
    </lineage>
</organism>
<dbReference type="OMA" id="MGNARAR"/>
<feature type="domain" description="Endonuclease/exonuclease/phosphatase" evidence="16">
    <location>
        <begin position="369"/>
        <end position="610"/>
    </location>
</feature>
<feature type="compositionally biased region" description="Basic and acidic residues" evidence="15">
    <location>
        <begin position="142"/>
        <end position="188"/>
    </location>
</feature>
<dbReference type="EMBL" id="JABXBU010002227">
    <property type="protein sequence ID" value="KAF8774660.1"/>
    <property type="molecule type" value="Genomic_DNA"/>
</dbReference>
<dbReference type="NCBIfam" id="TIGR00633">
    <property type="entry name" value="xth"/>
    <property type="match status" value="1"/>
</dbReference>
<evidence type="ECO:0000256" key="7">
    <source>
        <dbReference type="ARBA" id="ARBA00022801"/>
    </source>
</evidence>
<dbReference type="CDD" id="cd09087">
    <property type="entry name" value="Ape1-like_AP-endo"/>
    <property type="match status" value="1"/>
</dbReference>
<feature type="binding site" evidence="12">
    <location>
        <position position="400"/>
    </location>
    <ligand>
        <name>Mg(2+)</name>
        <dbReference type="ChEBI" id="CHEBI:18420"/>
        <label>1</label>
    </ligand>
</feature>
<evidence type="ECO:0000256" key="13">
    <source>
        <dbReference type="PIRSR" id="PIRSR604808-3"/>
    </source>
</evidence>
<evidence type="ECO:0000256" key="1">
    <source>
        <dbReference type="ARBA" id="ARBA00000493"/>
    </source>
</evidence>
<keyword evidence="7" id="KW-0378">Hydrolase</keyword>
<comment type="caution">
    <text evidence="17">The sequence shown here is derived from an EMBL/GenBank/DDBJ whole genome shotgun (WGS) entry which is preliminary data.</text>
</comment>
<comment type="catalytic activity">
    <reaction evidence="1">
        <text>Exonucleolytic cleavage in the 3'- to 5'-direction to yield nucleoside 5'-phosphates.</text>
        <dbReference type="EC" id="3.1.11.2"/>
    </reaction>
</comment>
<dbReference type="OrthoDB" id="498125at2759"/>
<evidence type="ECO:0000256" key="2">
    <source>
        <dbReference type="ARBA" id="ARBA00001936"/>
    </source>
</evidence>
<keyword evidence="6 14" id="KW-0227">DNA damage</keyword>
<evidence type="ECO:0000256" key="4">
    <source>
        <dbReference type="ARBA" id="ARBA00007092"/>
    </source>
</evidence>
<comment type="cofactor">
    <cofactor evidence="2">
        <name>Mn(2+)</name>
        <dbReference type="ChEBI" id="CHEBI:29035"/>
    </cofactor>
</comment>
<dbReference type="PANTHER" id="PTHR22748">
    <property type="entry name" value="AP ENDONUCLEASE"/>
    <property type="match status" value="1"/>
</dbReference>
<feature type="active site" description="Proton donor/acceptor" evidence="11">
    <location>
        <position position="512"/>
    </location>
</feature>
<sequence>MAPKGRGRKKAEVVEEKLTGNDAVIDEGTKTKRAGKVEKGSKKGASKEILSSDIENGLNGSGEPQEKASAEDDQVEIESKVPTDDKIPSKRSQKSAKAKDKEEPAEDEENEESSIVKDSKTKDLPSRRGRKAAKIQNGVDSTKNEETHEMKSDTEVKDLPRSRRKVKDAEHSNSTEEQNKPEPKETKAKAKTNKKAKVQSEENLVEEEVPSKGTGRKRKNAAEKNKLEAAKKLKDEKPGIDKNRQLRVALKRNHSLDEMARQQMENDAEVAKQQVEKDAEVAKQTVEKDAEVAEERKVKNVKGPAKGKGKRAAKVAAEESQPTKKAKEDASKSKGAAKKEKDKIPDVTALDFDNESKSTNGKPWNLKIATWNVNGIRAWLEKNGLSYLHHEKPDIMCIQETKCSDDKLPPEVNNIDGYHSYWLAGDKDGYSGVGLLSKEEPISVHYGIDIEKHDNEGRVITAEYDKFYLVTTYIPNAGRGLVRLDYRQEWDKDFRAYIKKLDEKKPVVLCGDLNVAHEEIDLANPKSNKKNAGFTKEEREGFSTLLSEGFVDTFRHLYPDQTGAYTFWTYMMNARAKNVGWRLDYFIISKRFTDHLCDSVIRKDVYGSDHCPITLFLHV</sequence>
<feature type="compositionally biased region" description="Basic and acidic residues" evidence="15">
    <location>
        <begin position="10"/>
        <end position="19"/>
    </location>
</feature>
<feature type="site" description="Interaction with DNA substrate" evidence="13">
    <location>
        <position position="610"/>
    </location>
</feature>
<feature type="compositionally biased region" description="Basic and acidic residues" evidence="15">
    <location>
        <begin position="274"/>
        <end position="298"/>
    </location>
</feature>
<dbReference type="InterPro" id="IPR020847">
    <property type="entry name" value="AP_endonuclease_F1_BS"/>
</dbReference>
<keyword evidence="8 12" id="KW-0460">Magnesium</keyword>
<dbReference type="PANTHER" id="PTHR22748:SF6">
    <property type="entry name" value="DNA-(APURINIC OR APYRIMIDINIC SITE) ENDONUCLEASE"/>
    <property type="match status" value="1"/>
</dbReference>
<dbReference type="AlphaFoldDB" id="A0A8T0EL14"/>
<feature type="binding site" evidence="12">
    <location>
        <position position="514"/>
    </location>
    <ligand>
        <name>Mg(2+)</name>
        <dbReference type="ChEBI" id="CHEBI:18420"/>
        <label>1</label>
    </ligand>
</feature>
<feature type="active site" evidence="11">
    <location>
        <position position="473"/>
    </location>
</feature>
<comment type="subcellular location">
    <subcellularLocation>
        <location evidence="3">Nucleus</location>
    </subcellularLocation>
</comment>
<dbReference type="GO" id="GO:0046872">
    <property type="term" value="F:metal ion binding"/>
    <property type="evidence" value="ECO:0007669"/>
    <property type="project" value="UniProtKB-KW"/>
</dbReference>
<dbReference type="GO" id="GO:0003906">
    <property type="term" value="F:DNA-(apurinic or apyrimidinic site) endonuclease activity"/>
    <property type="evidence" value="ECO:0007669"/>
    <property type="project" value="TreeGrafter"/>
</dbReference>
<dbReference type="GO" id="GO:0006284">
    <property type="term" value="P:base-excision repair"/>
    <property type="evidence" value="ECO:0007669"/>
    <property type="project" value="TreeGrafter"/>
</dbReference>
<dbReference type="InterPro" id="IPR036691">
    <property type="entry name" value="Endo/exonu/phosph_ase_sf"/>
</dbReference>
<evidence type="ECO:0000256" key="14">
    <source>
        <dbReference type="RuleBase" id="RU362131"/>
    </source>
</evidence>
<keyword evidence="18" id="KW-1185">Reference proteome</keyword>